<dbReference type="Proteomes" id="UP000199544">
    <property type="component" value="Unassembled WGS sequence"/>
</dbReference>
<feature type="transmembrane region" description="Helical" evidence="8">
    <location>
        <begin position="169"/>
        <end position="187"/>
    </location>
</feature>
<dbReference type="OrthoDB" id="668749at2"/>
<feature type="transmembrane region" description="Helical" evidence="8">
    <location>
        <begin position="199"/>
        <end position="217"/>
    </location>
</feature>
<accession>A0A1G9ZZL9</accession>
<evidence type="ECO:0000256" key="7">
    <source>
        <dbReference type="ARBA" id="ARBA00023136"/>
    </source>
</evidence>
<organism evidence="9 10">
    <name type="scientific">Fictibacillus solisalsi</name>
    <dbReference type="NCBI Taxonomy" id="459525"/>
    <lineage>
        <taxon>Bacteria</taxon>
        <taxon>Bacillati</taxon>
        <taxon>Bacillota</taxon>
        <taxon>Bacilli</taxon>
        <taxon>Bacillales</taxon>
        <taxon>Fictibacillaceae</taxon>
        <taxon>Fictibacillus</taxon>
    </lineage>
</organism>
<evidence type="ECO:0000256" key="5">
    <source>
        <dbReference type="ARBA" id="ARBA00022692"/>
    </source>
</evidence>
<feature type="transmembrane region" description="Helical" evidence="8">
    <location>
        <begin position="72"/>
        <end position="91"/>
    </location>
</feature>
<evidence type="ECO:0000256" key="3">
    <source>
        <dbReference type="ARBA" id="ARBA00022448"/>
    </source>
</evidence>
<feature type="transmembrane region" description="Helical" evidence="8">
    <location>
        <begin position="42"/>
        <end position="65"/>
    </location>
</feature>
<dbReference type="PANTHER" id="PTHR30269:SF37">
    <property type="entry name" value="MEMBRANE TRANSPORTER PROTEIN"/>
    <property type="match status" value="1"/>
</dbReference>
<dbReference type="EMBL" id="FNHW01000002">
    <property type="protein sequence ID" value="SDN26605.1"/>
    <property type="molecule type" value="Genomic_DNA"/>
</dbReference>
<dbReference type="STRING" id="459525.SAMN04488137_3835"/>
<reference evidence="10" key="1">
    <citation type="submission" date="2016-10" db="EMBL/GenBank/DDBJ databases">
        <authorList>
            <person name="Varghese N."/>
            <person name="Submissions S."/>
        </authorList>
    </citation>
    <scope>NUCLEOTIDE SEQUENCE [LARGE SCALE GENOMIC DNA]</scope>
    <source>
        <strain evidence="10">CGMCC 1.6854</strain>
    </source>
</reference>
<evidence type="ECO:0000256" key="4">
    <source>
        <dbReference type="ARBA" id="ARBA00022475"/>
    </source>
</evidence>
<dbReference type="GO" id="GO:0005886">
    <property type="term" value="C:plasma membrane"/>
    <property type="evidence" value="ECO:0007669"/>
    <property type="project" value="UniProtKB-SubCell"/>
</dbReference>
<keyword evidence="5 8" id="KW-0812">Transmembrane</keyword>
<keyword evidence="10" id="KW-1185">Reference proteome</keyword>
<name>A0A1G9ZZL9_9BACL</name>
<evidence type="ECO:0000256" key="8">
    <source>
        <dbReference type="RuleBase" id="RU363041"/>
    </source>
</evidence>
<protein>
    <recommendedName>
        <fullName evidence="8">Probable membrane transporter protein</fullName>
    </recommendedName>
</protein>
<evidence type="ECO:0000313" key="9">
    <source>
        <dbReference type="EMBL" id="SDN26605.1"/>
    </source>
</evidence>
<feature type="transmembrane region" description="Helical" evidence="8">
    <location>
        <begin position="229"/>
        <end position="246"/>
    </location>
</feature>
<dbReference type="RefSeq" id="WP_090237156.1">
    <property type="nucleotide sequence ID" value="NZ_FNHW01000002.1"/>
</dbReference>
<dbReference type="AlphaFoldDB" id="A0A1G9ZZL9"/>
<evidence type="ECO:0000256" key="1">
    <source>
        <dbReference type="ARBA" id="ARBA00004651"/>
    </source>
</evidence>
<comment type="subcellular location">
    <subcellularLocation>
        <location evidence="1 8">Cell membrane</location>
        <topology evidence="1 8">Multi-pass membrane protein</topology>
    </subcellularLocation>
</comment>
<proteinExistence type="inferred from homology"/>
<dbReference type="InterPro" id="IPR002781">
    <property type="entry name" value="TM_pro_TauE-like"/>
</dbReference>
<comment type="similarity">
    <text evidence="2 8">Belongs to the 4-toluene sulfonate uptake permease (TSUP) (TC 2.A.102) family.</text>
</comment>
<keyword evidence="7 8" id="KW-0472">Membrane</keyword>
<dbReference type="InterPro" id="IPR052017">
    <property type="entry name" value="TSUP"/>
</dbReference>
<gene>
    <name evidence="9" type="ORF">SAMN04488137_3835</name>
</gene>
<evidence type="ECO:0000256" key="2">
    <source>
        <dbReference type="ARBA" id="ARBA00009142"/>
    </source>
</evidence>
<sequence>MSTTLIILIITVVFIGALMRATFGFGEAIVSMPLLALLPVDLHTSISLIGLAGLTVACLSVAAGWRHIDRSSLVLLATSAFLGIPVGLILVSFAPAVIITVSLGIFLIVYGVYSLVKATLVNQARKTVLQRSVWALPFGFASGLLGSAYNFNGVPVVVYGTMKGWQRDQFQATLQAHFLISGVLVVFGQAIGGLWTKDLFFLFMLSLPIIVIATLLGTYLHKRIPPHKFERYVFTLIVLLGILLLIKP</sequence>
<dbReference type="Pfam" id="PF01925">
    <property type="entry name" value="TauE"/>
    <property type="match status" value="1"/>
</dbReference>
<evidence type="ECO:0000313" key="10">
    <source>
        <dbReference type="Proteomes" id="UP000199544"/>
    </source>
</evidence>
<feature type="transmembrane region" description="Helical" evidence="8">
    <location>
        <begin position="128"/>
        <end position="149"/>
    </location>
</feature>
<dbReference type="PANTHER" id="PTHR30269">
    <property type="entry name" value="TRANSMEMBRANE PROTEIN YFCA"/>
    <property type="match status" value="1"/>
</dbReference>
<evidence type="ECO:0000256" key="6">
    <source>
        <dbReference type="ARBA" id="ARBA00022989"/>
    </source>
</evidence>
<feature type="transmembrane region" description="Helical" evidence="8">
    <location>
        <begin position="97"/>
        <end position="116"/>
    </location>
</feature>
<keyword evidence="4 8" id="KW-1003">Cell membrane</keyword>
<keyword evidence="3" id="KW-0813">Transport</keyword>
<keyword evidence="6 8" id="KW-1133">Transmembrane helix</keyword>